<keyword evidence="2" id="KW-1185">Reference proteome</keyword>
<dbReference type="InterPro" id="IPR052895">
    <property type="entry name" value="HetReg/Transcr_Mod"/>
</dbReference>
<name>A0A4Z1GAG2_9HELO</name>
<evidence type="ECO:0000313" key="2">
    <source>
        <dbReference type="Proteomes" id="UP000297814"/>
    </source>
</evidence>
<evidence type="ECO:0008006" key="3">
    <source>
        <dbReference type="Google" id="ProtNLM"/>
    </source>
</evidence>
<dbReference type="PANTHER" id="PTHR24148:SF64">
    <property type="entry name" value="HETEROKARYON INCOMPATIBILITY DOMAIN-CONTAINING PROTEIN"/>
    <property type="match status" value="1"/>
</dbReference>
<proteinExistence type="predicted"/>
<gene>
    <name evidence="1" type="ORF">BHYA_0323g00090</name>
</gene>
<dbReference type="EMBL" id="PQXK01000323">
    <property type="protein sequence ID" value="TGO32382.1"/>
    <property type="molecule type" value="Genomic_DNA"/>
</dbReference>
<dbReference type="AlphaFoldDB" id="A0A4Z1GAG2"/>
<accession>A0A4Z1GAG2</accession>
<dbReference type="Proteomes" id="UP000297814">
    <property type="component" value="Unassembled WGS sequence"/>
</dbReference>
<comment type="caution">
    <text evidence="1">The sequence shown here is derived from an EMBL/GenBank/DDBJ whole genome shotgun (WGS) entry which is preliminary data.</text>
</comment>
<dbReference type="PANTHER" id="PTHR24148">
    <property type="entry name" value="ANKYRIN REPEAT DOMAIN-CONTAINING PROTEIN 39 HOMOLOG-RELATED"/>
    <property type="match status" value="1"/>
</dbReference>
<reference evidence="1 2" key="1">
    <citation type="submission" date="2017-12" db="EMBL/GenBank/DDBJ databases">
        <title>Comparative genomics of Botrytis spp.</title>
        <authorList>
            <person name="Valero-Jimenez C.A."/>
            <person name="Tapia P."/>
            <person name="Veloso J."/>
            <person name="Silva-Moreno E."/>
            <person name="Staats M."/>
            <person name="Valdes J.H."/>
            <person name="Van Kan J.A.L."/>
        </authorList>
    </citation>
    <scope>NUCLEOTIDE SEQUENCE [LARGE SCALE GENOMIC DNA]</scope>
    <source>
        <strain evidence="1 2">Bh0001</strain>
    </source>
</reference>
<organism evidence="1 2">
    <name type="scientific">Botrytis hyacinthi</name>
    <dbReference type="NCBI Taxonomy" id="278943"/>
    <lineage>
        <taxon>Eukaryota</taxon>
        <taxon>Fungi</taxon>
        <taxon>Dikarya</taxon>
        <taxon>Ascomycota</taxon>
        <taxon>Pezizomycotina</taxon>
        <taxon>Leotiomycetes</taxon>
        <taxon>Helotiales</taxon>
        <taxon>Sclerotiniaceae</taxon>
        <taxon>Botrytis</taxon>
    </lineage>
</organism>
<evidence type="ECO:0000313" key="1">
    <source>
        <dbReference type="EMBL" id="TGO32382.1"/>
    </source>
</evidence>
<sequence>MGSIYKNASRLGEGLARSQEVWDLMTLLGDQVDKFKVNVNEKNQEECGSTAVCPGLMLEKLSKHPAFDEIVDTFFSRTSFMRLWTIHDTCLAPGAKLTIFCGRVEIPWKTFSGISSILFRCFRLWKFKDEEKTPRNVILTNIILRRQIQEEAPLLQEDFFDMLLASTFVHASDKRDCVFGALGLFGEDTRVPFSNLGYRNEPEEIFRAATEAIVNIGHKSLEYLTYNHTVRGDDSKLMLPSWVWMLGFWRHQDHLKGNKLTELKDFYTPHKTLISGDNLLAWGPIFNTVKIAYPSFSSENFEKTLLNIHFTVRADTKAAETNDAEIKFGRLKKVLFRLVFGMLTGAFDPVEQYEG</sequence>
<protein>
    <recommendedName>
        <fullName evidence="3">Heterokaryon incompatibility domain-containing protein</fullName>
    </recommendedName>
</protein>